<proteinExistence type="predicted"/>
<name>S1NP56_9ENTE</name>
<protein>
    <recommendedName>
        <fullName evidence="3">Phosphoglycolate phosphatase</fullName>
    </recommendedName>
</protein>
<dbReference type="SUPFAM" id="SSF56784">
    <property type="entry name" value="HAD-like"/>
    <property type="match status" value="1"/>
</dbReference>
<dbReference type="SFLD" id="SFLDG01129">
    <property type="entry name" value="C1.5:_HAD__Beta-PGM__Phosphata"/>
    <property type="match status" value="1"/>
</dbReference>
<sequence length="206" mass="23922">MYKNFIWDFDGTLFNTYPKMLKAYVKTMQDFKVDISPAEIYRMLKTASSKDLAEKYQLDFAKFDQIYKNYEKNDSMPVFAYDDAKQTLETIQQLGGQHFLLTHRENRSAQALLTASDLVDYFVEIVGPENQFPRKPDPTSLNYLIEKYQLNRAETVMIGDRPMDIDAGIGAGVSTIFYNDERLFTIDRAKHEVNSLFEITQFIQNG</sequence>
<dbReference type="RefSeq" id="WP_016182830.1">
    <property type="nucleotide sequence ID" value="NZ_JXKI01000006.1"/>
</dbReference>
<dbReference type="InterPro" id="IPR041492">
    <property type="entry name" value="HAD_2"/>
</dbReference>
<dbReference type="PATRIC" id="fig|1121865.3.peg.657"/>
<dbReference type="GO" id="GO:0005829">
    <property type="term" value="C:cytosol"/>
    <property type="evidence" value="ECO:0007669"/>
    <property type="project" value="TreeGrafter"/>
</dbReference>
<gene>
    <name evidence="1" type="ORF">I568_00537</name>
</gene>
<dbReference type="InterPro" id="IPR050155">
    <property type="entry name" value="HAD-like_hydrolase_sf"/>
</dbReference>
<dbReference type="eggNOG" id="COG0546">
    <property type="taxonomic scope" value="Bacteria"/>
</dbReference>
<dbReference type="SFLD" id="SFLDG01135">
    <property type="entry name" value="C1.5.6:_HAD__Beta-PGM__Phospha"/>
    <property type="match status" value="1"/>
</dbReference>
<reference evidence="1 2" key="1">
    <citation type="submission" date="2013-03" db="EMBL/GenBank/DDBJ databases">
        <title>The Genome Sequence of Enterococcus columbae ATCC_51263 (PacBio/Illumina hybrid assembly).</title>
        <authorList>
            <consortium name="The Broad Institute Genomics Platform"/>
            <consortium name="The Broad Institute Genome Sequencing Center for Infectious Disease"/>
            <person name="Earl A."/>
            <person name="Russ C."/>
            <person name="Gilmore M."/>
            <person name="Surin D."/>
            <person name="Walker B."/>
            <person name="Young S."/>
            <person name="Zeng Q."/>
            <person name="Gargeya S."/>
            <person name="Fitzgerald M."/>
            <person name="Haas B."/>
            <person name="Abouelleil A."/>
            <person name="Allen A.W."/>
            <person name="Alvarado L."/>
            <person name="Arachchi H.M."/>
            <person name="Berlin A.M."/>
            <person name="Chapman S.B."/>
            <person name="Gainer-Dewar J."/>
            <person name="Goldberg J."/>
            <person name="Griggs A."/>
            <person name="Gujja S."/>
            <person name="Hansen M."/>
            <person name="Howarth C."/>
            <person name="Imamovic A."/>
            <person name="Ireland A."/>
            <person name="Larimer J."/>
            <person name="McCowan C."/>
            <person name="Murphy C."/>
            <person name="Pearson M."/>
            <person name="Poon T.W."/>
            <person name="Priest M."/>
            <person name="Roberts A."/>
            <person name="Saif S."/>
            <person name="Shea T."/>
            <person name="Sisk P."/>
            <person name="Sykes S."/>
            <person name="Wortman J."/>
            <person name="Nusbaum C."/>
            <person name="Birren B."/>
        </authorList>
    </citation>
    <scope>NUCLEOTIDE SEQUENCE [LARGE SCALE GENOMIC DNA]</scope>
    <source>
        <strain evidence="1 2">ATCC 51263</strain>
    </source>
</reference>
<dbReference type="InterPro" id="IPR023198">
    <property type="entry name" value="PGP-like_dom2"/>
</dbReference>
<evidence type="ECO:0000313" key="1">
    <source>
        <dbReference type="EMBL" id="EOW87493.1"/>
    </source>
</evidence>
<dbReference type="OrthoDB" id="9807630at2"/>
<dbReference type="EMBL" id="ASWJ01000003">
    <property type="protein sequence ID" value="EOW87493.1"/>
    <property type="molecule type" value="Genomic_DNA"/>
</dbReference>
<dbReference type="PANTHER" id="PTHR43434:SF25">
    <property type="entry name" value="PHOSPHOGLYCOLATE PHOSPHATASE"/>
    <property type="match status" value="1"/>
</dbReference>
<dbReference type="Gene3D" id="3.40.50.1000">
    <property type="entry name" value="HAD superfamily/HAD-like"/>
    <property type="match status" value="1"/>
</dbReference>
<dbReference type="SFLD" id="SFLDS00003">
    <property type="entry name" value="Haloacid_Dehalogenase"/>
    <property type="match status" value="1"/>
</dbReference>
<organism evidence="1 2">
    <name type="scientific">Enterococcus columbae DSM 7374 = ATCC 51263</name>
    <dbReference type="NCBI Taxonomy" id="1121865"/>
    <lineage>
        <taxon>Bacteria</taxon>
        <taxon>Bacillati</taxon>
        <taxon>Bacillota</taxon>
        <taxon>Bacilli</taxon>
        <taxon>Lactobacillales</taxon>
        <taxon>Enterococcaceae</taxon>
        <taxon>Enterococcus</taxon>
    </lineage>
</organism>
<dbReference type="InterPro" id="IPR036412">
    <property type="entry name" value="HAD-like_sf"/>
</dbReference>
<dbReference type="Proteomes" id="UP000014113">
    <property type="component" value="Unassembled WGS sequence"/>
</dbReference>
<dbReference type="InterPro" id="IPR006439">
    <property type="entry name" value="HAD-SF_hydro_IA"/>
</dbReference>
<comment type="caution">
    <text evidence="1">The sequence shown here is derived from an EMBL/GenBank/DDBJ whole genome shotgun (WGS) entry which is preliminary data.</text>
</comment>
<dbReference type="Gene3D" id="1.10.150.240">
    <property type="entry name" value="Putative phosphatase, domain 2"/>
    <property type="match status" value="1"/>
</dbReference>
<dbReference type="STRING" id="1121865.OMW_00667"/>
<dbReference type="GO" id="GO:0006281">
    <property type="term" value="P:DNA repair"/>
    <property type="evidence" value="ECO:0007669"/>
    <property type="project" value="TreeGrafter"/>
</dbReference>
<evidence type="ECO:0008006" key="3">
    <source>
        <dbReference type="Google" id="ProtNLM"/>
    </source>
</evidence>
<evidence type="ECO:0000313" key="2">
    <source>
        <dbReference type="Proteomes" id="UP000014113"/>
    </source>
</evidence>
<dbReference type="PANTHER" id="PTHR43434">
    <property type="entry name" value="PHOSPHOGLYCOLATE PHOSPHATASE"/>
    <property type="match status" value="1"/>
</dbReference>
<accession>S1NP56</accession>
<keyword evidence="2" id="KW-1185">Reference proteome</keyword>
<dbReference type="Pfam" id="PF13419">
    <property type="entry name" value="HAD_2"/>
    <property type="match status" value="1"/>
</dbReference>
<dbReference type="GO" id="GO:0008967">
    <property type="term" value="F:phosphoglycolate phosphatase activity"/>
    <property type="evidence" value="ECO:0007669"/>
    <property type="project" value="TreeGrafter"/>
</dbReference>
<dbReference type="AlphaFoldDB" id="S1NP56"/>
<dbReference type="NCBIfam" id="TIGR01549">
    <property type="entry name" value="HAD-SF-IA-v1"/>
    <property type="match status" value="1"/>
</dbReference>
<dbReference type="InterPro" id="IPR023214">
    <property type="entry name" value="HAD_sf"/>
</dbReference>